<gene>
    <name evidence="1" type="ORF">DUNSADRAFT_13988</name>
</gene>
<protein>
    <submittedName>
        <fullName evidence="1">Uncharacterized protein</fullName>
    </submittedName>
</protein>
<dbReference type="PANTHER" id="PTHR47317">
    <property type="entry name" value="PROTEIN LHCP TRANSLOCATION DEFECT"/>
    <property type="match status" value="1"/>
</dbReference>
<comment type="caution">
    <text evidence="1">The sequence shown here is derived from an EMBL/GenBank/DDBJ whole genome shotgun (WGS) entry which is preliminary data.</text>
</comment>
<proteinExistence type="predicted"/>
<keyword evidence="2" id="KW-1185">Reference proteome</keyword>
<dbReference type="PANTHER" id="PTHR47317:SF1">
    <property type="entry name" value="PROTEIN LHCP TRANSLOCATION DEFECT"/>
    <property type="match status" value="1"/>
</dbReference>
<sequence length="186" mass="20166">MKCIQQHGSSSKCKQIASQGASRGKIAPVVSRSLPQRAIQAPLRQSPCSPRPSLVTRGLLDKLKQTIGAGEGSGGSNTYERPSIENMGLDYYDADEVEHYFNYMGLLATEGTYDRMNLLKSMHHPAHVILLLASQENDDPKIAELLAAGADLNVKDNNGKTPLELATKPEALNIMKEHLAKKGQAS</sequence>
<evidence type="ECO:0000313" key="2">
    <source>
        <dbReference type="Proteomes" id="UP000815325"/>
    </source>
</evidence>
<dbReference type="InterPro" id="IPR036770">
    <property type="entry name" value="Ankyrin_rpt-contain_sf"/>
</dbReference>
<name>A0ABQ7G888_DUNSA</name>
<dbReference type="Gene3D" id="1.25.40.20">
    <property type="entry name" value="Ankyrin repeat-containing domain"/>
    <property type="match status" value="1"/>
</dbReference>
<dbReference type="InterPro" id="IPR044242">
    <property type="entry name" value="LTD-like"/>
</dbReference>
<reference evidence="1" key="1">
    <citation type="submission" date="2017-08" db="EMBL/GenBank/DDBJ databases">
        <authorList>
            <person name="Polle J.E."/>
            <person name="Barry K."/>
            <person name="Cushman J."/>
            <person name="Schmutz J."/>
            <person name="Tran D."/>
            <person name="Hathwaick L.T."/>
            <person name="Yim W.C."/>
            <person name="Jenkins J."/>
            <person name="Mckie-Krisberg Z.M."/>
            <person name="Prochnik S."/>
            <person name="Lindquist E."/>
            <person name="Dockter R.B."/>
            <person name="Adam C."/>
            <person name="Molina H."/>
            <person name="Bunkerborg J."/>
            <person name="Jin E."/>
            <person name="Buchheim M."/>
            <person name="Magnuson J."/>
        </authorList>
    </citation>
    <scope>NUCLEOTIDE SEQUENCE</scope>
    <source>
        <strain evidence="1">CCAP 19/18</strain>
    </source>
</reference>
<evidence type="ECO:0000313" key="1">
    <source>
        <dbReference type="EMBL" id="KAF5830818.1"/>
    </source>
</evidence>
<dbReference type="SUPFAM" id="SSF48403">
    <property type="entry name" value="Ankyrin repeat"/>
    <property type="match status" value="1"/>
</dbReference>
<organism evidence="1 2">
    <name type="scientific">Dunaliella salina</name>
    <name type="common">Green alga</name>
    <name type="synonym">Protococcus salinus</name>
    <dbReference type="NCBI Taxonomy" id="3046"/>
    <lineage>
        <taxon>Eukaryota</taxon>
        <taxon>Viridiplantae</taxon>
        <taxon>Chlorophyta</taxon>
        <taxon>core chlorophytes</taxon>
        <taxon>Chlorophyceae</taxon>
        <taxon>CS clade</taxon>
        <taxon>Chlamydomonadales</taxon>
        <taxon>Dunaliellaceae</taxon>
        <taxon>Dunaliella</taxon>
    </lineage>
</organism>
<dbReference type="EMBL" id="MU070003">
    <property type="protein sequence ID" value="KAF5830818.1"/>
    <property type="molecule type" value="Genomic_DNA"/>
</dbReference>
<accession>A0ABQ7G888</accession>
<dbReference type="Proteomes" id="UP000815325">
    <property type="component" value="Unassembled WGS sequence"/>
</dbReference>